<accession>A0AAD5S2B4</accession>
<dbReference type="AlphaFoldDB" id="A0AAD5S2B4"/>
<protein>
    <recommendedName>
        <fullName evidence="1">Importin-7/11-like TPR repeats domain-containing protein</fullName>
    </recommendedName>
</protein>
<evidence type="ECO:0000313" key="2">
    <source>
        <dbReference type="EMBL" id="KAJ3037064.1"/>
    </source>
</evidence>
<name>A0AAD5S2B4_9FUNG</name>
<evidence type="ECO:0000313" key="3">
    <source>
        <dbReference type="Proteomes" id="UP001212841"/>
    </source>
</evidence>
<keyword evidence="3" id="KW-1185">Reference proteome</keyword>
<dbReference type="InterPro" id="IPR058669">
    <property type="entry name" value="TPR_IPO7/11-like"/>
</dbReference>
<sequence length="129" mass="13947">MTYGKQRKLTAMALANLLATNDPEVLAGVSGIFAVLSSVLYDVKDLDRDGALIYTFESRDEDEDEGCADGRRRQALKSSDPVHAGQSLATYLKEKLGECARRNGGPEGFRRVVAGVDGVILQQMEALLA</sequence>
<organism evidence="2 3">
    <name type="scientific">Rhizophlyctis rosea</name>
    <dbReference type="NCBI Taxonomy" id="64517"/>
    <lineage>
        <taxon>Eukaryota</taxon>
        <taxon>Fungi</taxon>
        <taxon>Fungi incertae sedis</taxon>
        <taxon>Chytridiomycota</taxon>
        <taxon>Chytridiomycota incertae sedis</taxon>
        <taxon>Chytridiomycetes</taxon>
        <taxon>Rhizophlyctidales</taxon>
        <taxon>Rhizophlyctidaceae</taxon>
        <taxon>Rhizophlyctis</taxon>
    </lineage>
</organism>
<gene>
    <name evidence="2" type="ORF">HK097_003629</name>
</gene>
<dbReference type="Pfam" id="PF25758">
    <property type="entry name" value="TPR_IPO11"/>
    <property type="match status" value="1"/>
</dbReference>
<proteinExistence type="predicted"/>
<feature type="domain" description="Importin-7/11-like TPR repeats" evidence="1">
    <location>
        <begin position="4"/>
        <end position="128"/>
    </location>
</feature>
<dbReference type="EMBL" id="JADGJD010001871">
    <property type="protein sequence ID" value="KAJ3037064.1"/>
    <property type="molecule type" value="Genomic_DNA"/>
</dbReference>
<comment type="caution">
    <text evidence="2">The sequence shown here is derived from an EMBL/GenBank/DDBJ whole genome shotgun (WGS) entry which is preliminary data.</text>
</comment>
<reference evidence="2" key="1">
    <citation type="submission" date="2020-05" db="EMBL/GenBank/DDBJ databases">
        <title>Phylogenomic resolution of chytrid fungi.</title>
        <authorList>
            <person name="Stajich J.E."/>
            <person name="Amses K."/>
            <person name="Simmons R."/>
            <person name="Seto K."/>
            <person name="Myers J."/>
            <person name="Bonds A."/>
            <person name="Quandt C.A."/>
            <person name="Barry K."/>
            <person name="Liu P."/>
            <person name="Grigoriev I."/>
            <person name="Longcore J.E."/>
            <person name="James T.Y."/>
        </authorList>
    </citation>
    <scope>NUCLEOTIDE SEQUENCE</scope>
    <source>
        <strain evidence="2">JEL0318</strain>
    </source>
</reference>
<evidence type="ECO:0000259" key="1">
    <source>
        <dbReference type="Pfam" id="PF25758"/>
    </source>
</evidence>
<dbReference type="Proteomes" id="UP001212841">
    <property type="component" value="Unassembled WGS sequence"/>
</dbReference>